<dbReference type="AlphaFoldDB" id="A0A437AJV5"/>
<feature type="chain" id="PRO_5019242638" evidence="1">
    <location>
        <begin position="17"/>
        <end position="150"/>
    </location>
</feature>
<name>A0A437AJV5_9MICR</name>
<dbReference type="EMBL" id="RCSS01000553">
    <property type="protein sequence ID" value="RVD91367.1"/>
    <property type="molecule type" value="Genomic_DNA"/>
</dbReference>
<keyword evidence="3" id="KW-1185">Reference proteome</keyword>
<reference evidence="2 3" key="1">
    <citation type="submission" date="2018-10" db="EMBL/GenBank/DDBJ databases">
        <title>Draft genome sequence of the microsporidian Tubulinosema ratisbonensis.</title>
        <authorList>
            <person name="Polonais V."/>
            <person name="Peyretaillade E."/>
            <person name="Niehus S."/>
            <person name="Wawrzyniak I."/>
            <person name="Franchet A."/>
            <person name="Gaspin C."/>
            <person name="Reichstadt M."/>
            <person name="Belser C."/>
            <person name="Labadie K."/>
            <person name="Delbac F."/>
            <person name="Ferrandon D."/>
        </authorList>
    </citation>
    <scope>NUCLEOTIDE SEQUENCE [LARGE SCALE GENOMIC DNA]</scope>
    <source>
        <strain evidence="2 3">Franzen</strain>
    </source>
</reference>
<dbReference type="Proteomes" id="UP000282876">
    <property type="component" value="Unassembled WGS sequence"/>
</dbReference>
<sequence length="150" mass="17630">MFYPMILVLFTNAILASYNQQDFTSTPVYSTLEEIIIRPLSTNVFYTNPSQKTNLVSQENQHPHLNDDFVFNETLPYGLSNQNNLNLVSLIKNQQRDLEFSVETQWIFNLNNIILKEIETKKKPFDLERILLYKNTLQKSILNYPTDDHI</sequence>
<organism evidence="2 3">
    <name type="scientific">Tubulinosema ratisbonensis</name>
    <dbReference type="NCBI Taxonomy" id="291195"/>
    <lineage>
        <taxon>Eukaryota</taxon>
        <taxon>Fungi</taxon>
        <taxon>Fungi incertae sedis</taxon>
        <taxon>Microsporidia</taxon>
        <taxon>Tubulinosematoidea</taxon>
        <taxon>Tubulinosematidae</taxon>
        <taxon>Tubulinosema</taxon>
    </lineage>
</organism>
<evidence type="ECO:0000313" key="2">
    <source>
        <dbReference type="EMBL" id="RVD91367.1"/>
    </source>
</evidence>
<keyword evidence="1" id="KW-0732">Signal</keyword>
<gene>
    <name evidence="2" type="ORF">TUBRATIS_21910</name>
</gene>
<protein>
    <submittedName>
        <fullName evidence="2">Uncharacterized protein</fullName>
    </submittedName>
</protein>
<feature type="signal peptide" evidence="1">
    <location>
        <begin position="1"/>
        <end position="16"/>
    </location>
</feature>
<dbReference type="VEuPathDB" id="MicrosporidiaDB:TUBRATIS_21910"/>
<comment type="caution">
    <text evidence="2">The sequence shown here is derived from an EMBL/GenBank/DDBJ whole genome shotgun (WGS) entry which is preliminary data.</text>
</comment>
<proteinExistence type="predicted"/>
<evidence type="ECO:0000256" key="1">
    <source>
        <dbReference type="SAM" id="SignalP"/>
    </source>
</evidence>
<accession>A0A437AJV5</accession>
<evidence type="ECO:0000313" key="3">
    <source>
        <dbReference type="Proteomes" id="UP000282876"/>
    </source>
</evidence>